<keyword evidence="1" id="KW-0732">Signal</keyword>
<dbReference type="AlphaFoldDB" id="A0A917LIB7"/>
<evidence type="ECO:0000256" key="1">
    <source>
        <dbReference type="SAM" id="SignalP"/>
    </source>
</evidence>
<name>A0A917LIB7_9BACI</name>
<protein>
    <submittedName>
        <fullName evidence="2">Uncharacterized protein</fullName>
    </submittedName>
</protein>
<sequence>MKKWLTVTFLFFSITFVSAVASPYDAAQAASYDQIFIKKNVPYTHDKVIWETQTHYGIVYSGYLYNRGFSDAAGRYSLFSGYLIGSSMMPPIVPMTIKLPQASQ</sequence>
<dbReference type="Proteomes" id="UP000616608">
    <property type="component" value="Unassembled WGS sequence"/>
</dbReference>
<reference evidence="2" key="1">
    <citation type="journal article" date="2014" name="Int. J. Syst. Evol. Microbiol.">
        <title>Complete genome sequence of Corynebacterium casei LMG S-19264T (=DSM 44701T), isolated from a smear-ripened cheese.</title>
        <authorList>
            <consortium name="US DOE Joint Genome Institute (JGI-PGF)"/>
            <person name="Walter F."/>
            <person name="Albersmeier A."/>
            <person name="Kalinowski J."/>
            <person name="Ruckert C."/>
        </authorList>
    </citation>
    <scope>NUCLEOTIDE SEQUENCE</scope>
    <source>
        <strain evidence="2">CGMCC 1.15760</strain>
    </source>
</reference>
<feature type="signal peptide" evidence="1">
    <location>
        <begin position="1"/>
        <end position="19"/>
    </location>
</feature>
<dbReference type="RefSeq" id="WP_188615201.1">
    <property type="nucleotide sequence ID" value="NZ_BMJT01000007.1"/>
</dbReference>
<feature type="chain" id="PRO_5038592893" evidence="1">
    <location>
        <begin position="20"/>
        <end position="104"/>
    </location>
</feature>
<reference evidence="2" key="2">
    <citation type="submission" date="2020-09" db="EMBL/GenBank/DDBJ databases">
        <authorList>
            <person name="Sun Q."/>
            <person name="Zhou Y."/>
        </authorList>
    </citation>
    <scope>NUCLEOTIDE SEQUENCE</scope>
    <source>
        <strain evidence="2">CGMCC 1.15760</strain>
    </source>
</reference>
<organism evidence="2 3">
    <name type="scientific">Lysinibacillus alkalisoli</name>
    <dbReference type="NCBI Taxonomy" id="1911548"/>
    <lineage>
        <taxon>Bacteria</taxon>
        <taxon>Bacillati</taxon>
        <taxon>Bacillota</taxon>
        <taxon>Bacilli</taxon>
        <taxon>Bacillales</taxon>
        <taxon>Bacillaceae</taxon>
        <taxon>Lysinibacillus</taxon>
    </lineage>
</organism>
<evidence type="ECO:0000313" key="3">
    <source>
        <dbReference type="Proteomes" id="UP000616608"/>
    </source>
</evidence>
<proteinExistence type="predicted"/>
<gene>
    <name evidence="2" type="ORF">GCM10007425_23000</name>
</gene>
<dbReference type="EMBL" id="BMJT01000007">
    <property type="protein sequence ID" value="GGG27803.1"/>
    <property type="molecule type" value="Genomic_DNA"/>
</dbReference>
<keyword evidence="3" id="KW-1185">Reference proteome</keyword>
<evidence type="ECO:0000313" key="2">
    <source>
        <dbReference type="EMBL" id="GGG27803.1"/>
    </source>
</evidence>
<comment type="caution">
    <text evidence="2">The sequence shown here is derived from an EMBL/GenBank/DDBJ whole genome shotgun (WGS) entry which is preliminary data.</text>
</comment>
<accession>A0A917LIB7</accession>